<dbReference type="CDD" id="cd05233">
    <property type="entry name" value="SDR_c"/>
    <property type="match status" value="1"/>
</dbReference>
<dbReference type="EMBL" id="CP093443">
    <property type="protein sequence ID" value="UVI36282.1"/>
    <property type="molecule type" value="Genomic_DNA"/>
</dbReference>
<proteinExistence type="inferred from homology"/>
<evidence type="ECO:0000313" key="2">
    <source>
        <dbReference type="EMBL" id="UVI36282.1"/>
    </source>
</evidence>
<keyword evidence="3" id="KW-1185">Reference proteome</keyword>
<dbReference type="InterPro" id="IPR020904">
    <property type="entry name" value="Sc_DH/Rdtase_CS"/>
</dbReference>
<evidence type="ECO:0000313" key="3">
    <source>
        <dbReference type="Proteomes" id="UP001064879"/>
    </source>
</evidence>
<dbReference type="SUPFAM" id="SSF51735">
    <property type="entry name" value="NAD(P)-binding Rossmann-fold domains"/>
    <property type="match status" value="1"/>
</dbReference>
<evidence type="ECO:0000256" key="1">
    <source>
        <dbReference type="ARBA" id="ARBA00006484"/>
    </source>
</evidence>
<dbReference type="InterPro" id="IPR036291">
    <property type="entry name" value="NAD(P)-bd_dom_sf"/>
</dbReference>
<dbReference type="InterPro" id="IPR002347">
    <property type="entry name" value="SDR_fam"/>
</dbReference>
<sequence length="313" mass="32230">MSTTETAAVSAPTGRLVGTTIMAIGCGTPDGEVNNGFAAATAFLREGARVCLVDRDSNALDQAAQVLAEAAAADVADRTDRVDRGDGDTDRVPGTGIHLGGVDLGSHLTTVVADVADEDSLAAAFAHCADTLGAPTVLHYNVGIVVNGGVDELATDGFRRALDINLTGAFTAIKHALPFMREAGQGSIITVSSVGGMRYMGYDYPAYAASKAGLIELTKVVGAQYASEGIRANSIAPGLIETPLIHRSISGHYASVEDMLAARHAQSPTGKMGRPEDVADLAVFLASSESAYINSTLIPVDGGLTHYAGMPKR</sequence>
<accession>A0ABY5SNZ0</accession>
<name>A0ABY5SNZ0_9MICO</name>
<dbReference type="PROSITE" id="PS00061">
    <property type="entry name" value="ADH_SHORT"/>
    <property type="match status" value="1"/>
</dbReference>
<dbReference type="PANTHER" id="PTHR42760">
    <property type="entry name" value="SHORT-CHAIN DEHYDROGENASES/REDUCTASES FAMILY MEMBER"/>
    <property type="match status" value="1"/>
</dbReference>
<protein>
    <submittedName>
        <fullName evidence="2">SDR family oxidoreductase</fullName>
    </submittedName>
</protein>
<dbReference type="RefSeq" id="WP_265418883.1">
    <property type="nucleotide sequence ID" value="NZ_CP093443.1"/>
</dbReference>
<organism evidence="2 3">
    <name type="scientific">Brevibacterium spongiae</name>
    <dbReference type="NCBI Taxonomy" id="2909672"/>
    <lineage>
        <taxon>Bacteria</taxon>
        <taxon>Bacillati</taxon>
        <taxon>Actinomycetota</taxon>
        <taxon>Actinomycetes</taxon>
        <taxon>Micrococcales</taxon>
        <taxon>Brevibacteriaceae</taxon>
        <taxon>Brevibacterium</taxon>
    </lineage>
</organism>
<comment type="similarity">
    <text evidence="1">Belongs to the short-chain dehydrogenases/reductases (SDR) family.</text>
</comment>
<reference evidence="2" key="1">
    <citation type="submission" date="2022-03" db="EMBL/GenBank/DDBJ databases">
        <title>Brevibacterium spongiae sp. nov., isolated from marine sponge.</title>
        <authorList>
            <person name="Li Z."/>
            <person name="Zhang M."/>
        </authorList>
    </citation>
    <scope>NUCLEOTIDE SEQUENCE</scope>
    <source>
        <strain evidence="2">WHS-Z9</strain>
    </source>
</reference>
<dbReference type="PRINTS" id="PR00081">
    <property type="entry name" value="GDHRDH"/>
</dbReference>
<dbReference type="Proteomes" id="UP001064879">
    <property type="component" value="Chromosome"/>
</dbReference>
<dbReference type="Pfam" id="PF13561">
    <property type="entry name" value="adh_short_C2"/>
    <property type="match status" value="1"/>
</dbReference>
<dbReference type="Gene3D" id="3.40.50.720">
    <property type="entry name" value="NAD(P)-binding Rossmann-like Domain"/>
    <property type="match status" value="1"/>
</dbReference>
<gene>
    <name evidence="2" type="ORF">L1F31_01045</name>
</gene>